<dbReference type="EC" id="2.7.11.1" evidence="2"/>
<evidence type="ECO:0000313" key="15">
    <source>
        <dbReference type="EMBL" id="TVY25564.1"/>
    </source>
</evidence>
<dbReference type="GO" id="GO:0042594">
    <property type="term" value="P:response to starvation"/>
    <property type="evidence" value="ECO:0007669"/>
    <property type="project" value="TreeGrafter"/>
</dbReference>
<accession>A0A8H8R283</accession>
<dbReference type="OrthoDB" id="248923at2759"/>
<keyword evidence="4" id="KW-0808">Transferase</keyword>
<gene>
    <name evidence="15" type="primary">YDA</name>
    <name evidence="15" type="ORF">LHYA1_G005769</name>
</gene>
<evidence type="ECO:0000313" key="16">
    <source>
        <dbReference type="Proteomes" id="UP000431533"/>
    </source>
</evidence>
<organism evidence="15 16">
    <name type="scientific">Lachnellula hyalina</name>
    <dbReference type="NCBI Taxonomy" id="1316788"/>
    <lineage>
        <taxon>Eukaryota</taxon>
        <taxon>Fungi</taxon>
        <taxon>Dikarya</taxon>
        <taxon>Ascomycota</taxon>
        <taxon>Pezizomycotina</taxon>
        <taxon>Leotiomycetes</taxon>
        <taxon>Helotiales</taxon>
        <taxon>Lachnaceae</taxon>
        <taxon>Lachnellula</taxon>
    </lineage>
</organism>
<dbReference type="GO" id="GO:0034045">
    <property type="term" value="C:phagophore assembly site membrane"/>
    <property type="evidence" value="ECO:0007669"/>
    <property type="project" value="UniProtKB-SubCell"/>
</dbReference>
<sequence>MADADTSGIDGWHLVPATVIREEEQIEEWGKSNGNWSGVGKHLTNWSDHKTLRVQGRELGLGSYGEVERITYKAVTLARKHVSPRRGRLTLEKLREEANAMERLDNKHILKLVGTYTFKTKHLYLLLYPAAVCDLHRFLEEVDDIRSGAHADRQDAMKRIQDLGLKDVSTIEELAFPKNQSQSIPRTATAVGFLQQILGCITEALAYVHAQGIRHMDLKPKNILLSPGKVYLADFGIARDVRESEDSITSTRLGTPYWMAPEVHDEQVHHMAPADIWSLGSIFLNTATVFYGESLESYDEIMKGQDCEKKYKMLPKYLNGLRTKAVSAALEDYENPTFNVKHIIGLIEDMLKYDPEERPTAIEVNERLSELGGLDQVYHLSCCHKKNAYISKVINKKLKSVHEVNADSVLQIAQLKVENDEYKERLRRLEELKNTWETRLDNQKKHSGDQYRALQEKYNQEVDARKKFEKDHKPFRRPWSQNKGRGRGRGQELLHTTGNKPPPLPKPLKHEMYLNPRTQQRASGLPLPIRPSTPIRPALSRDPGSSSSTYVSSKCSVFSRASPNESLSSVSSVSSLRTVRSVSPSSPTTAKPRNPAETALDLSACPAVANEILKPAVVKKVDHEAKPSWANVVSLRPIQ</sequence>
<comment type="subcellular location">
    <subcellularLocation>
        <location evidence="1">Preautophagosomal structure membrane</location>
        <topology evidence="1">Peripheral membrane protein</topology>
    </subcellularLocation>
</comment>
<keyword evidence="7 12" id="KW-0067">ATP-binding</keyword>
<evidence type="ECO:0000256" key="5">
    <source>
        <dbReference type="ARBA" id="ARBA00022741"/>
    </source>
</evidence>
<evidence type="ECO:0000256" key="1">
    <source>
        <dbReference type="ARBA" id="ARBA00004623"/>
    </source>
</evidence>
<dbReference type="Pfam" id="PF00069">
    <property type="entry name" value="Pkinase"/>
    <property type="match status" value="1"/>
</dbReference>
<dbReference type="InterPro" id="IPR045269">
    <property type="entry name" value="Atg1-like"/>
</dbReference>
<dbReference type="RefSeq" id="XP_031004352.1">
    <property type="nucleotide sequence ID" value="XM_031150713.1"/>
</dbReference>
<dbReference type="GO" id="GO:0000422">
    <property type="term" value="P:autophagy of mitochondrion"/>
    <property type="evidence" value="ECO:0007669"/>
    <property type="project" value="TreeGrafter"/>
</dbReference>
<dbReference type="PROSITE" id="PS50011">
    <property type="entry name" value="PROTEIN_KINASE_DOM"/>
    <property type="match status" value="1"/>
</dbReference>
<dbReference type="GO" id="GO:0061709">
    <property type="term" value="P:reticulophagy"/>
    <property type="evidence" value="ECO:0007669"/>
    <property type="project" value="TreeGrafter"/>
</dbReference>
<keyword evidence="5 12" id="KW-0547">Nucleotide-binding</keyword>
<dbReference type="PROSITE" id="PS00107">
    <property type="entry name" value="PROTEIN_KINASE_ATP"/>
    <property type="match status" value="1"/>
</dbReference>
<dbReference type="InterPro" id="IPR000719">
    <property type="entry name" value="Prot_kinase_dom"/>
</dbReference>
<evidence type="ECO:0000256" key="6">
    <source>
        <dbReference type="ARBA" id="ARBA00022777"/>
    </source>
</evidence>
<evidence type="ECO:0000256" key="2">
    <source>
        <dbReference type="ARBA" id="ARBA00012513"/>
    </source>
</evidence>
<comment type="catalytic activity">
    <reaction evidence="11">
        <text>L-seryl-[protein] + ATP = O-phospho-L-seryl-[protein] + ADP + H(+)</text>
        <dbReference type="Rhea" id="RHEA:17989"/>
        <dbReference type="Rhea" id="RHEA-COMP:9863"/>
        <dbReference type="Rhea" id="RHEA-COMP:11604"/>
        <dbReference type="ChEBI" id="CHEBI:15378"/>
        <dbReference type="ChEBI" id="CHEBI:29999"/>
        <dbReference type="ChEBI" id="CHEBI:30616"/>
        <dbReference type="ChEBI" id="CHEBI:83421"/>
        <dbReference type="ChEBI" id="CHEBI:456216"/>
        <dbReference type="EC" id="2.7.11.1"/>
    </reaction>
</comment>
<evidence type="ECO:0000256" key="11">
    <source>
        <dbReference type="ARBA" id="ARBA00048679"/>
    </source>
</evidence>
<protein>
    <recommendedName>
        <fullName evidence="2">non-specific serine/threonine protein kinase</fullName>
        <ecNumber evidence="2">2.7.11.1</ecNumber>
    </recommendedName>
    <alternativeName>
        <fullName evidence="9">Autophagy-related protein 1</fullName>
    </alternativeName>
</protein>
<dbReference type="InterPro" id="IPR011009">
    <property type="entry name" value="Kinase-like_dom_sf"/>
</dbReference>
<dbReference type="PANTHER" id="PTHR24348">
    <property type="entry name" value="SERINE/THREONINE-PROTEIN KINASE UNC-51-RELATED"/>
    <property type="match status" value="1"/>
</dbReference>
<dbReference type="EMBL" id="QGMH01000092">
    <property type="protein sequence ID" value="TVY25564.1"/>
    <property type="molecule type" value="Genomic_DNA"/>
</dbReference>
<dbReference type="SMART" id="SM00220">
    <property type="entry name" value="S_TKc"/>
    <property type="match status" value="1"/>
</dbReference>
<dbReference type="Gene3D" id="1.10.510.10">
    <property type="entry name" value="Transferase(Phosphotransferase) domain 1"/>
    <property type="match status" value="1"/>
</dbReference>
<evidence type="ECO:0000256" key="10">
    <source>
        <dbReference type="ARBA" id="ARBA00047899"/>
    </source>
</evidence>
<dbReference type="GO" id="GO:0000045">
    <property type="term" value="P:autophagosome assembly"/>
    <property type="evidence" value="ECO:0007669"/>
    <property type="project" value="TreeGrafter"/>
</dbReference>
<name>A0A8H8R283_9HELO</name>
<dbReference type="GeneID" id="41985967"/>
<keyword evidence="16" id="KW-1185">Reference proteome</keyword>
<evidence type="ECO:0000256" key="4">
    <source>
        <dbReference type="ARBA" id="ARBA00022679"/>
    </source>
</evidence>
<comment type="caution">
    <text evidence="15">The sequence shown here is derived from an EMBL/GenBank/DDBJ whole genome shotgun (WGS) entry which is preliminary data.</text>
</comment>
<dbReference type="InterPro" id="IPR017441">
    <property type="entry name" value="Protein_kinase_ATP_BS"/>
</dbReference>
<dbReference type="GO" id="GO:0005524">
    <property type="term" value="F:ATP binding"/>
    <property type="evidence" value="ECO:0007669"/>
    <property type="project" value="UniProtKB-UniRule"/>
</dbReference>
<feature type="binding site" evidence="12">
    <location>
        <position position="80"/>
    </location>
    <ligand>
        <name>ATP</name>
        <dbReference type="ChEBI" id="CHEBI:30616"/>
    </ligand>
</feature>
<dbReference type="Proteomes" id="UP000431533">
    <property type="component" value="Unassembled WGS sequence"/>
</dbReference>
<evidence type="ECO:0000259" key="14">
    <source>
        <dbReference type="PROSITE" id="PS50011"/>
    </source>
</evidence>
<reference evidence="15 16" key="1">
    <citation type="submission" date="2018-05" db="EMBL/GenBank/DDBJ databases">
        <title>Genome sequencing and assembly of the regulated plant pathogen Lachnellula willkommii and related sister species for the development of diagnostic species identification markers.</title>
        <authorList>
            <person name="Giroux E."/>
            <person name="Bilodeau G."/>
        </authorList>
    </citation>
    <scope>NUCLEOTIDE SEQUENCE [LARGE SCALE GENOMIC DNA]</scope>
    <source>
        <strain evidence="15 16">CBS 185.66</strain>
    </source>
</reference>
<feature type="domain" description="Protein kinase" evidence="14">
    <location>
        <begin position="53"/>
        <end position="371"/>
    </location>
</feature>
<dbReference type="GO" id="GO:0034727">
    <property type="term" value="P:piecemeal microautophagy of the nucleus"/>
    <property type="evidence" value="ECO:0007669"/>
    <property type="project" value="TreeGrafter"/>
</dbReference>
<dbReference type="PANTHER" id="PTHR24348:SF22">
    <property type="entry name" value="NON-SPECIFIC SERINE_THREONINE PROTEIN KINASE"/>
    <property type="match status" value="1"/>
</dbReference>
<comment type="catalytic activity">
    <reaction evidence="10">
        <text>L-threonyl-[protein] + ATP = O-phospho-L-threonyl-[protein] + ADP + H(+)</text>
        <dbReference type="Rhea" id="RHEA:46608"/>
        <dbReference type="Rhea" id="RHEA-COMP:11060"/>
        <dbReference type="Rhea" id="RHEA-COMP:11605"/>
        <dbReference type="ChEBI" id="CHEBI:15378"/>
        <dbReference type="ChEBI" id="CHEBI:30013"/>
        <dbReference type="ChEBI" id="CHEBI:30616"/>
        <dbReference type="ChEBI" id="CHEBI:61977"/>
        <dbReference type="ChEBI" id="CHEBI:456216"/>
        <dbReference type="EC" id="2.7.11.1"/>
    </reaction>
</comment>
<dbReference type="AlphaFoldDB" id="A0A8H8R283"/>
<evidence type="ECO:0000256" key="13">
    <source>
        <dbReference type="SAM" id="MobiDB-lite"/>
    </source>
</evidence>
<feature type="compositionally biased region" description="Low complexity" evidence="13">
    <location>
        <begin position="566"/>
        <end position="588"/>
    </location>
</feature>
<evidence type="ECO:0000256" key="9">
    <source>
        <dbReference type="ARBA" id="ARBA00030237"/>
    </source>
</evidence>
<dbReference type="PROSITE" id="PS00108">
    <property type="entry name" value="PROTEIN_KINASE_ST"/>
    <property type="match status" value="1"/>
</dbReference>
<evidence type="ECO:0000256" key="3">
    <source>
        <dbReference type="ARBA" id="ARBA00022527"/>
    </source>
</evidence>
<feature type="region of interest" description="Disordered" evidence="13">
    <location>
        <begin position="565"/>
        <end position="596"/>
    </location>
</feature>
<proteinExistence type="predicted"/>
<keyword evidence="6 15" id="KW-0418">Kinase</keyword>
<dbReference type="SUPFAM" id="SSF56112">
    <property type="entry name" value="Protein kinase-like (PK-like)"/>
    <property type="match status" value="1"/>
</dbReference>
<evidence type="ECO:0000256" key="12">
    <source>
        <dbReference type="PROSITE-ProRule" id="PRU10141"/>
    </source>
</evidence>
<evidence type="ECO:0000256" key="8">
    <source>
        <dbReference type="ARBA" id="ARBA00023006"/>
    </source>
</evidence>
<keyword evidence="3" id="KW-0723">Serine/threonine-protein kinase</keyword>
<dbReference type="Gene3D" id="3.30.200.20">
    <property type="entry name" value="Phosphorylase Kinase, domain 1"/>
    <property type="match status" value="1"/>
</dbReference>
<keyword evidence="8" id="KW-0072">Autophagy</keyword>
<dbReference type="GO" id="GO:0005829">
    <property type="term" value="C:cytosol"/>
    <property type="evidence" value="ECO:0007669"/>
    <property type="project" value="TreeGrafter"/>
</dbReference>
<evidence type="ECO:0000256" key="7">
    <source>
        <dbReference type="ARBA" id="ARBA00022840"/>
    </source>
</evidence>
<dbReference type="GO" id="GO:0010506">
    <property type="term" value="P:regulation of autophagy"/>
    <property type="evidence" value="ECO:0007669"/>
    <property type="project" value="InterPro"/>
</dbReference>
<dbReference type="GO" id="GO:0005776">
    <property type="term" value="C:autophagosome"/>
    <property type="evidence" value="ECO:0007669"/>
    <property type="project" value="TreeGrafter"/>
</dbReference>
<feature type="region of interest" description="Disordered" evidence="13">
    <location>
        <begin position="470"/>
        <end position="551"/>
    </location>
</feature>
<dbReference type="InterPro" id="IPR008271">
    <property type="entry name" value="Ser/Thr_kinase_AS"/>
</dbReference>
<dbReference type="GO" id="GO:0004674">
    <property type="term" value="F:protein serine/threonine kinase activity"/>
    <property type="evidence" value="ECO:0007669"/>
    <property type="project" value="UniProtKB-KW"/>
</dbReference>